<sequence length="117" mass="13677">MVGFGSLVKFIEDGWIWKFWLVWKNLLKMVGFGSLLKPRSLVVIVACVQDEIIGYVKETSGLNFKIALLRSQFRQRIVGYWNAVWKIVLDLEVWLNLLKMVEFWLNLLKMFGFGSFG</sequence>
<dbReference type="EMBL" id="BPLQ01014740">
    <property type="protein sequence ID" value="GIY82806.1"/>
    <property type="molecule type" value="Genomic_DNA"/>
</dbReference>
<protein>
    <submittedName>
        <fullName evidence="1">Uncharacterized protein</fullName>
    </submittedName>
</protein>
<keyword evidence="2" id="KW-1185">Reference proteome</keyword>
<dbReference type="AlphaFoldDB" id="A0AAV4WIW5"/>
<comment type="caution">
    <text evidence="1">The sequence shown here is derived from an EMBL/GenBank/DDBJ whole genome shotgun (WGS) entry which is preliminary data.</text>
</comment>
<evidence type="ECO:0000313" key="1">
    <source>
        <dbReference type="EMBL" id="GIY82806.1"/>
    </source>
</evidence>
<dbReference type="Proteomes" id="UP001054837">
    <property type="component" value="Unassembled WGS sequence"/>
</dbReference>
<reference evidence="1 2" key="1">
    <citation type="submission" date="2021-06" db="EMBL/GenBank/DDBJ databases">
        <title>Caerostris darwini draft genome.</title>
        <authorList>
            <person name="Kono N."/>
            <person name="Arakawa K."/>
        </authorList>
    </citation>
    <scope>NUCLEOTIDE SEQUENCE [LARGE SCALE GENOMIC DNA]</scope>
</reference>
<evidence type="ECO:0000313" key="2">
    <source>
        <dbReference type="Proteomes" id="UP001054837"/>
    </source>
</evidence>
<accession>A0AAV4WIW5</accession>
<proteinExistence type="predicted"/>
<name>A0AAV4WIW5_9ARAC</name>
<organism evidence="1 2">
    <name type="scientific">Caerostris darwini</name>
    <dbReference type="NCBI Taxonomy" id="1538125"/>
    <lineage>
        <taxon>Eukaryota</taxon>
        <taxon>Metazoa</taxon>
        <taxon>Ecdysozoa</taxon>
        <taxon>Arthropoda</taxon>
        <taxon>Chelicerata</taxon>
        <taxon>Arachnida</taxon>
        <taxon>Araneae</taxon>
        <taxon>Araneomorphae</taxon>
        <taxon>Entelegynae</taxon>
        <taxon>Araneoidea</taxon>
        <taxon>Araneidae</taxon>
        <taxon>Caerostris</taxon>
    </lineage>
</organism>
<gene>
    <name evidence="1" type="ORF">CDAR_608871</name>
</gene>